<dbReference type="EMBL" id="CP002040">
    <property type="protein sequence ID" value="ADH67170.1"/>
    <property type="molecule type" value="Genomic_DNA"/>
</dbReference>
<dbReference type="GO" id="GO:0008483">
    <property type="term" value="F:transaminase activity"/>
    <property type="evidence" value="ECO:0007669"/>
    <property type="project" value="UniProtKB-KW"/>
</dbReference>
<reference evidence="6 7" key="1">
    <citation type="journal article" date="2010" name="Stand. Genomic Sci.">
        <title>Complete genome sequence of Nocardiopsis dassonvillei type strain (IMRU 509).</title>
        <authorList>
            <person name="Sun H."/>
            <person name="Lapidus A."/>
            <person name="Nolan M."/>
            <person name="Lucas S."/>
            <person name="Del Rio T.G."/>
            <person name="Tice H."/>
            <person name="Cheng J.F."/>
            <person name="Tapia R."/>
            <person name="Han C."/>
            <person name="Goodwin L."/>
            <person name="Pitluck S."/>
            <person name="Pagani I."/>
            <person name="Ivanova N."/>
            <person name="Mavromatis K."/>
            <person name="Mikhailova N."/>
            <person name="Pati A."/>
            <person name="Chen A."/>
            <person name="Palaniappan K."/>
            <person name="Land M."/>
            <person name="Hauser L."/>
            <person name="Chang Y.J."/>
            <person name="Jeffries C.D."/>
            <person name="Djao O.D."/>
            <person name="Rohde M."/>
            <person name="Sikorski J."/>
            <person name="Goker M."/>
            <person name="Woyke T."/>
            <person name="Bristow J."/>
            <person name="Eisen J.A."/>
            <person name="Markowitz V."/>
            <person name="Hugenholtz P."/>
            <person name="Kyrpides N.C."/>
            <person name="Klenk H.P."/>
        </authorList>
    </citation>
    <scope>NUCLEOTIDE SEQUENCE [LARGE SCALE GENOMIC DNA]</scope>
    <source>
        <strain evidence="7">ATCC 23218 / DSM 43111 / CIP 107115 / JCM 7437 / KCTC 9190 / NBRC 14626 / NCTC 10488 / NRRL B-5397 / IMRU 509</strain>
    </source>
</reference>
<dbReference type="Gene3D" id="3.90.1150.10">
    <property type="entry name" value="Aspartate Aminotransferase, domain 1"/>
    <property type="match status" value="1"/>
</dbReference>
<evidence type="ECO:0000313" key="6">
    <source>
        <dbReference type="EMBL" id="ADH67170.1"/>
    </source>
</evidence>
<accession>D7B5A3</accession>
<dbReference type="PANTHER" id="PTHR42790">
    <property type="entry name" value="AMINOTRANSFERASE"/>
    <property type="match status" value="1"/>
</dbReference>
<keyword evidence="2" id="KW-0032">Aminotransferase</keyword>
<organism evidence="6 7">
    <name type="scientific">Nocardiopsis dassonvillei (strain ATCC 23218 / DSM 43111 / CIP 107115 / JCM 7437 / KCTC 9190 / NBRC 14626 / NCTC 10488 / NRRL B-5397 / IMRU 509)</name>
    <name type="common">Actinomadura dassonvillei</name>
    <dbReference type="NCBI Taxonomy" id="446468"/>
    <lineage>
        <taxon>Bacteria</taxon>
        <taxon>Bacillati</taxon>
        <taxon>Actinomycetota</taxon>
        <taxon>Actinomycetes</taxon>
        <taxon>Streptosporangiales</taxon>
        <taxon>Nocardiopsidaceae</taxon>
        <taxon>Nocardiopsis</taxon>
    </lineage>
</organism>
<name>D7B5A3_NOCDD</name>
<dbReference type="KEGG" id="nda:Ndas_1742"/>
<dbReference type="InterPro" id="IPR015421">
    <property type="entry name" value="PyrdxlP-dep_Trfase_major"/>
</dbReference>
<gene>
    <name evidence="6" type="ordered locus">Ndas_1742</name>
</gene>
<dbReference type="GO" id="GO:1901605">
    <property type="term" value="P:alpha-amino acid metabolic process"/>
    <property type="evidence" value="ECO:0007669"/>
    <property type="project" value="TreeGrafter"/>
</dbReference>
<sequence length="430" mass="46601">MDLALSDMHASLDSPTTESMNFLNEIGNVYPDAISFAAGQPFEGFFDLDAVHHYLDAFRAHLAEERGQSGEQVRRTLLQYGSARGIVNDLICRNLETDEGIRVDPRAVVVTSGCQEALFLVLRALRGGPSDVVLAVRPNYSGLDAAARLVEMGVHPVREPASGIDGESLTEAAEQARREGLNPRACYVIPDFANPTGRSLSVAARRSLLESAEEQGILLIEDNPYGIFGPEESGTPTLKSLDASRSVVYLGSFAKSGIPGARVGYVVADQRVSAHESSDTLFADHLAKAKGMLNINTSPITQAVMGGKLIMNGFSLRSANTRERNVYQGNLSRLLQEMSRRFPEGEGHGVSWNTPSGGFFLTLKVPFPASDEALGVCARKHGVLWTPMHHFHGDGIPRNEIRLSFSHLTQDRIALGVERFASFVTDHAGS</sequence>
<protein>
    <submittedName>
        <fullName evidence="6">Transcriptional regulator, GntR family</fullName>
    </submittedName>
</protein>
<dbReference type="Gene3D" id="3.40.640.10">
    <property type="entry name" value="Type I PLP-dependent aspartate aminotransferase-like (Major domain)"/>
    <property type="match status" value="1"/>
</dbReference>
<evidence type="ECO:0000259" key="5">
    <source>
        <dbReference type="Pfam" id="PF00155"/>
    </source>
</evidence>
<dbReference type="GO" id="GO:0030170">
    <property type="term" value="F:pyridoxal phosphate binding"/>
    <property type="evidence" value="ECO:0007669"/>
    <property type="project" value="InterPro"/>
</dbReference>
<feature type="domain" description="Aminotransferase class I/classII large" evidence="5">
    <location>
        <begin position="75"/>
        <end position="419"/>
    </location>
</feature>
<dbReference type="CDD" id="cd00609">
    <property type="entry name" value="AAT_like"/>
    <property type="match status" value="1"/>
</dbReference>
<evidence type="ECO:0000313" key="7">
    <source>
        <dbReference type="Proteomes" id="UP000002219"/>
    </source>
</evidence>
<evidence type="ECO:0000256" key="4">
    <source>
        <dbReference type="ARBA" id="ARBA00022898"/>
    </source>
</evidence>
<dbReference type="HOGENOM" id="CLU_017584_0_6_11"/>
<dbReference type="PANTHER" id="PTHR42790:SF19">
    <property type="entry name" value="KYNURENINE_ALPHA-AMINOADIPATE AMINOTRANSFERASE, MITOCHONDRIAL"/>
    <property type="match status" value="1"/>
</dbReference>
<evidence type="ECO:0000256" key="1">
    <source>
        <dbReference type="ARBA" id="ARBA00001933"/>
    </source>
</evidence>
<dbReference type="SUPFAM" id="SSF53383">
    <property type="entry name" value="PLP-dependent transferases"/>
    <property type="match status" value="1"/>
</dbReference>
<evidence type="ECO:0000256" key="3">
    <source>
        <dbReference type="ARBA" id="ARBA00022679"/>
    </source>
</evidence>
<keyword evidence="3" id="KW-0808">Transferase</keyword>
<dbReference type="Proteomes" id="UP000002219">
    <property type="component" value="Chromosome 1"/>
</dbReference>
<dbReference type="STRING" id="446468.Ndas_1742"/>
<proteinExistence type="predicted"/>
<dbReference type="eggNOG" id="COG1167">
    <property type="taxonomic scope" value="Bacteria"/>
</dbReference>
<dbReference type="InterPro" id="IPR004839">
    <property type="entry name" value="Aminotransferase_I/II_large"/>
</dbReference>
<keyword evidence="7" id="KW-1185">Reference proteome</keyword>
<dbReference type="Pfam" id="PF00155">
    <property type="entry name" value="Aminotran_1_2"/>
    <property type="match status" value="1"/>
</dbReference>
<dbReference type="InterPro" id="IPR015424">
    <property type="entry name" value="PyrdxlP-dep_Trfase"/>
</dbReference>
<dbReference type="AlphaFoldDB" id="D7B5A3"/>
<dbReference type="InterPro" id="IPR050859">
    <property type="entry name" value="Class-I_PLP-dep_aminotransf"/>
</dbReference>
<evidence type="ECO:0000256" key="2">
    <source>
        <dbReference type="ARBA" id="ARBA00022576"/>
    </source>
</evidence>
<comment type="cofactor">
    <cofactor evidence="1">
        <name>pyridoxal 5'-phosphate</name>
        <dbReference type="ChEBI" id="CHEBI:597326"/>
    </cofactor>
</comment>
<keyword evidence="4" id="KW-0663">Pyridoxal phosphate</keyword>
<dbReference type="InterPro" id="IPR015422">
    <property type="entry name" value="PyrdxlP-dep_Trfase_small"/>
</dbReference>